<dbReference type="PANTHER" id="PTHR43895:SF32">
    <property type="entry name" value="SERINE_THREONINE-PROTEIN KINASE CHK1"/>
    <property type="match status" value="1"/>
</dbReference>
<name>A0A6A7GCI5_9CRUS</name>
<dbReference type="EMBL" id="IACT01008740">
    <property type="protein sequence ID" value="LAC27852.1"/>
    <property type="molecule type" value="mRNA"/>
</dbReference>
<comment type="catalytic activity">
    <reaction evidence="8">
        <text>L-seryl-[protein] + ATP = O-phospho-L-seryl-[protein] + ADP + H(+)</text>
        <dbReference type="Rhea" id="RHEA:17989"/>
        <dbReference type="Rhea" id="RHEA-COMP:9863"/>
        <dbReference type="Rhea" id="RHEA-COMP:11604"/>
        <dbReference type="ChEBI" id="CHEBI:15378"/>
        <dbReference type="ChEBI" id="CHEBI:29999"/>
        <dbReference type="ChEBI" id="CHEBI:30616"/>
        <dbReference type="ChEBI" id="CHEBI:83421"/>
        <dbReference type="ChEBI" id="CHEBI:456216"/>
        <dbReference type="EC" id="2.7.11.1"/>
    </reaction>
</comment>
<protein>
    <recommendedName>
        <fullName evidence="1">non-specific serine/threonine protein kinase</fullName>
        <ecNumber evidence="1">2.7.11.1</ecNumber>
    </recommendedName>
</protein>
<reference evidence="12" key="1">
    <citation type="submission" date="2017-11" db="EMBL/GenBank/DDBJ databases">
        <title>The sensing device of the deep-sea amphipod.</title>
        <authorList>
            <person name="Kobayashi H."/>
            <person name="Nagahama T."/>
            <person name="Arai W."/>
            <person name="Sasagawa Y."/>
            <person name="Umeda M."/>
            <person name="Hayashi T."/>
            <person name="Nikaido I."/>
            <person name="Watanabe H."/>
            <person name="Oguri K."/>
            <person name="Kitazato H."/>
            <person name="Fujioka K."/>
            <person name="Kido Y."/>
            <person name="Takami H."/>
        </authorList>
    </citation>
    <scope>NUCLEOTIDE SEQUENCE</scope>
    <source>
        <tissue evidence="12">Whole body</tissue>
    </source>
</reference>
<dbReference type="InterPro" id="IPR000719">
    <property type="entry name" value="Prot_kinase_dom"/>
</dbReference>
<dbReference type="SMART" id="SM00220">
    <property type="entry name" value="S_TKc"/>
    <property type="match status" value="1"/>
</dbReference>
<dbReference type="GO" id="GO:0004674">
    <property type="term" value="F:protein serine/threonine kinase activity"/>
    <property type="evidence" value="ECO:0007669"/>
    <property type="project" value="UniProtKB-KW"/>
</dbReference>
<feature type="binding site" evidence="9">
    <location>
        <position position="42"/>
    </location>
    <ligand>
        <name>ATP</name>
        <dbReference type="ChEBI" id="CHEBI:30616"/>
    </ligand>
</feature>
<evidence type="ECO:0000256" key="1">
    <source>
        <dbReference type="ARBA" id="ARBA00012513"/>
    </source>
</evidence>
<comment type="similarity">
    <text evidence="10">Belongs to the protein kinase superfamily.</text>
</comment>
<dbReference type="PROSITE" id="PS00107">
    <property type="entry name" value="PROTEIN_KINASE_ATP"/>
    <property type="match status" value="1"/>
</dbReference>
<evidence type="ECO:0000259" key="11">
    <source>
        <dbReference type="PROSITE" id="PS50011"/>
    </source>
</evidence>
<dbReference type="Gene3D" id="3.30.310.80">
    <property type="entry name" value="Kinase associated domain 1, KA1"/>
    <property type="match status" value="1"/>
</dbReference>
<keyword evidence="2 10" id="KW-0723">Serine/threonine-protein kinase</keyword>
<keyword evidence="4 9" id="KW-0547">Nucleotide-binding</keyword>
<dbReference type="GO" id="GO:0007165">
    <property type="term" value="P:signal transduction"/>
    <property type="evidence" value="ECO:0007669"/>
    <property type="project" value="TreeGrafter"/>
</dbReference>
<dbReference type="InterPro" id="IPR011009">
    <property type="entry name" value="Kinase-like_dom_sf"/>
</dbReference>
<dbReference type="EC" id="2.7.11.1" evidence="1"/>
<evidence type="ECO:0000256" key="6">
    <source>
        <dbReference type="ARBA" id="ARBA00022840"/>
    </source>
</evidence>
<evidence type="ECO:0000256" key="5">
    <source>
        <dbReference type="ARBA" id="ARBA00022777"/>
    </source>
</evidence>
<evidence type="ECO:0000256" key="8">
    <source>
        <dbReference type="ARBA" id="ARBA00048679"/>
    </source>
</evidence>
<keyword evidence="5 12" id="KW-0418">Kinase</keyword>
<dbReference type="FunFam" id="3.30.200.20:FF:000003">
    <property type="entry name" value="Non-specific serine/threonine protein kinase"/>
    <property type="match status" value="1"/>
</dbReference>
<proteinExistence type="evidence at transcript level"/>
<evidence type="ECO:0000256" key="4">
    <source>
        <dbReference type="ARBA" id="ARBA00022741"/>
    </source>
</evidence>
<dbReference type="CDD" id="cd14003">
    <property type="entry name" value="STKc_AMPK-like"/>
    <property type="match status" value="1"/>
</dbReference>
<evidence type="ECO:0000256" key="3">
    <source>
        <dbReference type="ARBA" id="ARBA00022679"/>
    </source>
</evidence>
<dbReference type="PROSITE" id="PS50011">
    <property type="entry name" value="PROTEIN_KINASE_DOM"/>
    <property type="match status" value="1"/>
</dbReference>
<dbReference type="Pfam" id="PF00069">
    <property type="entry name" value="Pkinase"/>
    <property type="match status" value="1"/>
</dbReference>
<dbReference type="PROSITE" id="PS00108">
    <property type="entry name" value="PROTEIN_KINASE_ST"/>
    <property type="match status" value="1"/>
</dbReference>
<comment type="catalytic activity">
    <reaction evidence="7">
        <text>L-threonyl-[protein] + ATP = O-phospho-L-threonyl-[protein] + ADP + H(+)</text>
        <dbReference type="Rhea" id="RHEA:46608"/>
        <dbReference type="Rhea" id="RHEA-COMP:11060"/>
        <dbReference type="Rhea" id="RHEA-COMP:11605"/>
        <dbReference type="ChEBI" id="CHEBI:15378"/>
        <dbReference type="ChEBI" id="CHEBI:30013"/>
        <dbReference type="ChEBI" id="CHEBI:30616"/>
        <dbReference type="ChEBI" id="CHEBI:61977"/>
        <dbReference type="ChEBI" id="CHEBI:456216"/>
        <dbReference type="EC" id="2.7.11.1"/>
    </reaction>
</comment>
<accession>A0A6A7GCI5</accession>
<feature type="domain" description="Protein kinase" evidence="11">
    <location>
        <begin position="9"/>
        <end position="266"/>
    </location>
</feature>
<dbReference type="GO" id="GO:0005524">
    <property type="term" value="F:ATP binding"/>
    <property type="evidence" value="ECO:0007669"/>
    <property type="project" value="UniProtKB-UniRule"/>
</dbReference>
<evidence type="ECO:0000256" key="7">
    <source>
        <dbReference type="ARBA" id="ARBA00047899"/>
    </source>
</evidence>
<dbReference type="InterPro" id="IPR017441">
    <property type="entry name" value="Protein_kinase_ATP_BS"/>
</dbReference>
<dbReference type="AlphaFoldDB" id="A0A6A7GCI5"/>
<organism evidence="12">
    <name type="scientific">Hirondellea gigas</name>
    <dbReference type="NCBI Taxonomy" id="1518452"/>
    <lineage>
        <taxon>Eukaryota</taxon>
        <taxon>Metazoa</taxon>
        <taxon>Ecdysozoa</taxon>
        <taxon>Arthropoda</taxon>
        <taxon>Crustacea</taxon>
        <taxon>Multicrustacea</taxon>
        <taxon>Malacostraca</taxon>
        <taxon>Eumalacostraca</taxon>
        <taxon>Peracarida</taxon>
        <taxon>Amphipoda</taxon>
        <taxon>Amphilochidea</taxon>
        <taxon>Lysianassida</taxon>
        <taxon>Lysianassidira</taxon>
        <taxon>Lysianassoidea</taxon>
        <taxon>Lysianassidae</taxon>
        <taxon>Hirondellea</taxon>
    </lineage>
</organism>
<dbReference type="InterPro" id="IPR008271">
    <property type="entry name" value="Ser/Thr_kinase_AS"/>
</dbReference>
<keyword evidence="3" id="KW-0808">Transferase</keyword>
<sequence length="496" mass="55522">MKVKSVGPYIIDSTLGEGEFAIVKTACHSGTGRHVAVKIIKKKLISEQSLLQQLKREISIMKLITHPFIVDLIDVFTSSSKVFLVMELCEGGELYEKILTNGKFSEDEARKYFLQLIDGVEYCHQQSIAHRDLKPENLLLDADSNLKIADFGLSALHLQVSSDTTNFTFCGTTHYIAPEILVADDVGYDCFKADIWSCGVILFVFLSGYMPFDEDSLPALFRKIISSKYEFPDWISDSAKDLISHILDPSVDSRFSIPQIRQSPWLLRARGMSVNRPSFSSEAKISESVAFEVELSKSLIFDNPTNSIDSLKMNAEEKSLLTRSVEYYSSEESDDDDMYPSKPISMTVFDVVAMVAGASLNRMFHAGSGPHVKSYTQFSSSRSGAEILLQISNALTSMKCVYTHHVIHGNYRVNAVVDAQHSNPSLADFNASGISSDSFRTQELRVSIQIFELAKDLNLVECRRTKGTMLCYYSFWKRLRTALLLSGTIDEDKIEA</sequence>
<keyword evidence="6 9" id="KW-0067">ATP-binding</keyword>
<dbReference type="Gene3D" id="1.10.510.10">
    <property type="entry name" value="Transferase(Phosphotransferase) domain 1"/>
    <property type="match status" value="1"/>
</dbReference>
<dbReference type="FunFam" id="1.10.510.10:FF:000571">
    <property type="entry name" value="Maternal embryonic leucine zipper kinase"/>
    <property type="match status" value="1"/>
</dbReference>
<evidence type="ECO:0000256" key="2">
    <source>
        <dbReference type="ARBA" id="ARBA00022527"/>
    </source>
</evidence>
<evidence type="ECO:0000256" key="10">
    <source>
        <dbReference type="RuleBase" id="RU000304"/>
    </source>
</evidence>
<dbReference type="PANTHER" id="PTHR43895">
    <property type="entry name" value="CALCIUM/CALMODULIN-DEPENDENT PROTEIN KINASE KINASE-RELATED"/>
    <property type="match status" value="1"/>
</dbReference>
<dbReference type="SUPFAM" id="SSF56112">
    <property type="entry name" value="Protein kinase-like (PK-like)"/>
    <property type="match status" value="1"/>
</dbReference>
<evidence type="ECO:0000313" key="12">
    <source>
        <dbReference type="EMBL" id="LAC27852.1"/>
    </source>
</evidence>
<evidence type="ECO:0000256" key="9">
    <source>
        <dbReference type="PROSITE-ProRule" id="PRU10141"/>
    </source>
</evidence>